<dbReference type="PATRIC" id="fig|1339315.3.peg.1060"/>
<proteinExistence type="predicted"/>
<sequence>MDDSSTFEFEATTESFLIEADYNGESSSSGTKRYETRMYDLKWVP</sequence>
<gene>
    <name evidence="1" type="ORF">M124_0244</name>
</gene>
<accession>A0A015UQB7</accession>
<comment type="caution">
    <text evidence="1">The sequence shown here is derived from an EMBL/GenBank/DDBJ whole genome shotgun (WGS) entry which is preliminary data.</text>
</comment>
<organism evidence="1 2">
    <name type="scientific">Bacteroides fragilis str. 3988T(B)14</name>
    <dbReference type="NCBI Taxonomy" id="1339315"/>
    <lineage>
        <taxon>Bacteria</taxon>
        <taxon>Pseudomonadati</taxon>
        <taxon>Bacteroidota</taxon>
        <taxon>Bacteroidia</taxon>
        <taxon>Bacteroidales</taxon>
        <taxon>Bacteroidaceae</taxon>
        <taxon>Bacteroides</taxon>
    </lineage>
</organism>
<evidence type="ECO:0000313" key="2">
    <source>
        <dbReference type="Proteomes" id="UP000020529"/>
    </source>
</evidence>
<reference evidence="1 2" key="1">
    <citation type="submission" date="2014-02" db="EMBL/GenBank/DDBJ databases">
        <authorList>
            <person name="Sears C."/>
            <person name="Carroll K."/>
            <person name="Sack B.R."/>
            <person name="Qadri F."/>
            <person name="Myers L.L."/>
            <person name="Chung G.-T."/>
            <person name="Escheverria P."/>
            <person name="Fraser C.M."/>
            <person name="Sadzewicz L."/>
            <person name="Shefchek K.A."/>
            <person name="Tallon L."/>
            <person name="Das S.P."/>
            <person name="Daugherty S."/>
            <person name="Mongodin E.F."/>
        </authorList>
    </citation>
    <scope>NUCLEOTIDE SEQUENCE [LARGE SCALE GENOMIC DNA]</scope>
    <source>
        <strain evidence="2">3988T(B)14</strain>
    </source>
</reference>
<protein>
    <submittedName>
        <fullName evidence="1">Uncharacterized protein</fullName>
    </submittedName>
</protein>
<dbReference type="AlphaFoldDB" id="A0A015UQB7"/>
<dbReference type="EMBL" id="JGCY01000220">
    <property type="protein sequence ID" value="EXY76033.1"/>
    <property type="molecule type" value="Genomic_DNA"/>
</dbReference>
<evidence type="ECO:0000313" key="1">
    <source>
        <dbReference type="EMBL" id="EXY76033.1"/>
    </source>
</evidence>
<dbReference type="Proteomes" id="UP000020529">
    <property type="component" value="Unassembled WGS sequence"/>
</dbReference>
<name>A0A015UQB7_BACFG</name>